<organism evidence="2 3">
    <name type="scientific">Dendrothele bispora (strain CBS 962.96)</name>
    <dbReference type="NCBI Taxonomy" id="1314807"/>
    <lineage>
        <taxon>Eukaryota</taxon>
        <taxon>Fungi</taxon>
        <taxon>Dikarya</taxon>
        <taxon>Basidiomycota</taxon>
        <taxon>Agaricomycotina</taxon>
        <taxon>Agaricomycetes</taxon>
        <taxon>Agaricomycetidae</taxon>
        <taxon>Agaricales</taxon>
        <taxon>Agaricales incertae sedis</taxon>
        <taxon>Dendrothele</taxon>
    </lineage>
</organism>
<keyword evidence="1" id="KW-0472">Membrane</keyword>
<evidence type="ECO:0000313" key="2">
    <source>
        <dbReference type="EMBL" id="THU93364.1"/>
    </source>
</evidence>
<evidence type="ECO:0000313" key="3">
    <source>
        <dbReference type="Proteomes" id="UP000297245"/>
    </source>
</evidence>
<gene>
    <name evidence="2" type="ORF">K435DRAFT_861593</name>
</gene>
<sequence>MPPSLDGSTEGWKECFHPNGWKYRYHPSLHVISTQLTEAEISNDPKLGQEYRDAVLGSDSKPELYVNHKNRSASRKWNDVRDDVKLTDDLHIAYWDFMCRFPAHRALPKAPGDESSNSPEFDSDAFRAAKQVLNFFKMDLIRRQSDSNAPFTLEQCKELLEYLNTYEEPSETSFDSIPSQTVAFTALISWILWTAAKHRKLHGYGTDYMQSEARHLHEALGYTQVLFHLVSSTLLFGAARSHFERISTALETMRLQDRTDAWVTLLSTLDQELTVSNLGSTVLLSSSTAFLAVPGMDKFSRIVTLVSVVLTLGSVMTGLYLQWQTGKIRFKDESFEPMTLAIAFSIPFAALVWAIILFTASVITYSVLGTRPDQDSLSTTFGNSTWIAVLAVSSDVFEM</sequence>
<accession>A0A4S8LUX0</accession>
<reference evidence="2 3" key="1">
    <citation type="journal article" date="2019" name="Nat. Ecol. Evol.">
        <title>Megaphylogeny resolves global patterns of mushroom evolution.</title>
        <authorList>
            <person name="Varga T."/>
            <person name="Krizsan K."/>
            <person name="Foldi C."/>
            <person name="Dima B."/>
            <person name="Sanchez-Garcia M."/>
            <person name="Sanchez-Ramirez S."/>
            <person name="Szollosi G.J."/>
            <person name="Szarkandi J.G."/>
            <person name="Papp V."/>
            <person name="Albert L."/>
            <person name="Andreopoulos W."/>
            <person name="Angelini C."/>
            <person name="Antonin V."/>
            <person name="Barry K.W."/>
            <person name="Bougher N.L."/>
            <person name="Buchanan P."/>
            <person name="Buyck B."/>
            <person name="Bense V."/>
            <person name="Catcheside P."/>
            <person name="Chovatia M."/>
            <person name="Cooper J."/>
            <person name="Damon W."/>
            <person name="Desjardin D."/>
            <person name="Finy P."/>
            <person name="Geml J."/>
            <person name="Haridas S."/>
            <person name="Hughes K."/>
            <person name="Justo A."/>
            <person name="Karasinski D."/>
            <person name="Kautmanova I."/>
            <person name="Kiss B."/>
            <person name="Kocsube S."/>
            <person name="Kotiranta H."/>
            <person name="LaButti K.M."/>
            <person name="Lechner B.E."/>
            <person name="Liimatainen K."/>
            <person name="Lipzen A."/>
            <person name="Lukacs Z."/>
            <person name="Mihaltcheva S."/>
            <person name="Morgado L.N."/>
            <person name="Niskanen T."/>
            <person name="Noordeloos M.E."/>
            <person name="Ohm R.A."/>
            <person name="Ortiz-Santana B."/>
            <person name="Ovrebo C."/>
            <person name="Racz N."/>
            <person name="Riley R."/>
            <person name="Savchenko A."/>
            <person name="Shiryaev A."/>
            <person name="Soop K."/>
            <person name="Spirin V."/>
            <person name="Szebenyi C."/>
            <person name="Tomsovsky M."/>
            <person name="Tulloss R.E."/>
            <person name="Uehling J."/>
            <person name="Grigoriev I.V."/>
            <person name="Vagvolgyi C."/>
            <person name="Papp T."/>
            <person name="Martin F.M."/>
            <person name="Miettinen O."/>
            <person name="Hibbett D.S."/>
            <person name="Nagy L.G."/>
        </authorList>
    </citation>
    <scope>NUCLEOTIDE SEQUENCE [LARGE SCALE GENOMIC DNA]</scope>
    <source>
        <strain evidence="2 3">CBS 962.96</strain>
    </source>
</reference>
<feature type="transmembrane region" description="Helical" evidence="1">
    <location>
        <begin position="302"/>
        <end position="321"/>
    </location>
</feature>
<feature type="transmembrane region" description="Helical" evidence="1">
    <location>
        <begin position="341"/>
        <end position="368"/>
    </location>
</feature>
<dbReference type="AlphaFoldDB" id="A0A4S8LUX0"/>
<evidence type="ECO:0000256" key="1">
    <source>
        <dbReference type="SAM" id="Phobius"/>
    </source>
</evidence>
<dbReference type="EMBL" id="ML179251">
    <property type="protein sequence ID" value="THU93364.1"/>
    <property type="molecule type" value="Genomic_DNA"/>
</dbReference>
<name>A0A4S8LUX0_DENBC</name>
<keyword evidence="1" id="KW-0812">Transmembrane</keyword>
<keyword evidence="3" id="KW-1185">Reference proteome</keyword>
<protein>
    <submittedName>
        <fullName evidence="2">Uncharacterized protein</fullName>
    </submittedName>
</protein>
<keyword evidence="1" id="KW-1133">Transmembrane helix</keyword>
<dbReference type="Proteomes" id="UP000297245">
    <property type="component" value="Unassembled WGS sequence"/>
</dbReference>
<dbReference type="OrthoDB" id="3208379at2759"/>
<proteinExistence type="predicted"/>